<organism evidence="1 2">
    <name type="scientific">Candidatus Clostridium eludens</name>
    <dbReference type="NCBI Taxonomy" id="3381663"/>
    <lineage>
        <taxon>Bacteria</taxon>
        <taxon>Bacillati</taxon>
        <taxon>Bacillota</taxon>
        <taxon>Clostridia</taxon>
        <taxon>Eubacteriales</taxon>
        <taxon>Clostridiaceae</taxon>
        <taxon>Clostridium</taxon>
    </lineage>
</organism>
<dbReference type="RefSeq" id="WP_406794822.1">
    <property type="nucleotide sequence ID" value="NZ_JBJHZX010000081.1"/>
</dbReference>
<evidence type="ECO:0000313" key="2">
    <source>
        <dbReference type="Proteomes" id="UP001623660"/>
    </source>
</evidence>
<sequence>MKKYWAREVNRLKKKGYTIEEAIIKVSKRKLEYEGRMDCYFSLKGAMLYDKYK</sequence>
<dbReference type="EMBL" id="JBJHZX010000081">
    <property type="protein sequence ID" value="MFL0198708.1"/>
    <property type="molecule type" value="Genomic_DNA"/>
</dbReference>
<name>A0ABW8SSX1_9CLOT</name>
<dbReference type="Proteomes" id="UP001623660">
    <property type="component" value="Unassembled WGS sequence"/>
</dbReference>
<gene>
    <name evidence="1" type="ORF">ACJDU8_24600</name>
</gene>
<proteinExistence type="predicted"/>
<comment type="caution">
    <text evidence="1">The sequence shown here is derived from an EMBL/GenBank/DDBJ whole genome shotgun (WGS) entry which is preliminary data.</text>
</comment>
<protein>
    <submittedName>
        <fullName evidence="1">Uncharacterized protein</fullName>
    </submittedName>
</protein>
<accession>A0ABW8SSX1</accession>
<keyword evidence="2" id="KW-1185">Reference proteome</keyword>
<evidence type="ECO:0000313" key="1">
    <source>
        <dbReference type="EMBL" id="MFL0198708.1"/>
    </source>
</evidence>
<reference evidence="1 2" key="1">
    <citation type="submission" date="2024-11" db="EMBL/GenBank/DDBJ databases">
        <authorList>
            <person name="Heng Y.C."/>
            <person name="Lim A.C.H."/>
            <person name="Lee J.K.Y."/>
            <person name="Kittelmann S."/>
        </authorList>
    </citation>
    <scope>NUCLEOTIDE SEQUENCE [LARGE SCALE GENOMIC DNA]</scope>
    <source>
        <strain evidence="1 2">WILCCON 0269</strain>
    </source>
</reference>